<name>W7A3B3_COCMI</name>
<dbReference type="OrthoDB" id="3678859at2759"/>
<organism evidence="2 3">
    <name type="scientific">Bipolaris oryzae ATCC 44560</name>
    <dbReference type="NCBI Taxonomy" id="930090"/>
    <lineage>
        <taxon>Eukaryota</taxon>
        <taxon>Fungi</taxon>
        <taxon>Dikarya</taxon>
        <taxon>Ascomycota</taxon>
        <taxon>Pezizomycotina</taxon>
        <taxon>Dothideomycetes</taxon>
        <taxon>Pleosporomycetidae</taxon>
        <taxon>Pleosporales</taxon>
        <taxon>Pleosporineae</taxon>
        <taxon>Pleosporaceae</taxon>
        <taxon>Bipolaris</taxon>
    </lineage>
</organism>
<feature type="signal peptide" evidence="1">
    <location>
        <begin position="1"/>
        <end position="19"/>
    </location>
</feature>
<reference evidence="2 3" key="1">
    <citation type="journal article" date="2013" name="PLoS Genet.">
        <title>Comparative genome structure, secondary metabolite, and effector coding capacity across Cochliobolus pathogens.</title>
        <authorList>
            <person name="Condon B.J."/>
            <person name="Leng Y."/>
            <person name="Wu D."/>
            <person name="Bushley K.E."/>
            <person name="Ohm R.A."/>
            <person name="Otillar R."/>
            <person name="Martin J."/>
            <person name="Schackwitz W."/>
            <person name="Grimwood J."/>
            <person name="MohdZainudin N."/>
            <person name="Xue C."/>
            <person name="Wang R."/>
            <person name="Manning V.A."/>
            <person name="Dhillon B."/>
            <person name="Tu Z.J."/>
            <person name="Steffenson B.J."/>
            <person name="Salamov A."/>
            <person name="Sun H."/>
            <person name="Lowry S."/>
            <person name="LaButti K."/>
            <person name="Han J."/>
            <person name="Copeland A."/>
            <person name="Lindquist E."/>
            <person name="Barry K."/>
            <person name="Schmutz J."/>
            <person name="Baker S.E."/>
            <person name="Ciuffetti L.M."/>
            <person name="Grigoriev I.V."/>
            <person name="Zhong S."/>
            <person name="Turgeon B.G."/>
        </authorList>
    </citation>
    <scope>NUCLEOTIDE SEQUENCE [LARGE SCALE GENOMIC DNA]</scope>
    <source>
        <strain evidence="2 3">ATCC 44560</strain>
    </source>
</reference>
<dbReference type="Proteomes" id="UP000054032">
    <property type="component" value="Unassembled WGS sequence"/>
</dbReference>
<evidence type="ECO:0000313" key="3">
    <source>
        <dbReference type="Proteomes" id="UP000054032"/>
    </source>
</evidence>
<dbReference type="KEGG" id="bor:COCMIDRAFT_81942"/>
<proteinExistence type="predicted"/>
<keyword evidence="3" id="KW-1185">Reference proteome</keyword>
<evidence type="ECO:0000256" key="1">
    <source>
        <dbReference type="SAM" id="SignalP"/>
    </source>
</evidence>
<accession>W7A3B3</accession>
<keyword evidence="1" id="KW-0732">Signal</keyword>
<evidence type="ECO:0000313" key="2">
    <source>
        <dbReference type="EMBL" id="EUC50506.1"/>
    </source>
</evidence>
<feature type="chain" id="PRO_5004890206" evidence="1">
    <location>
        <begin position="20"/>
        <end position="111"/>
    </location>
</feature>
<dbReference type="GeneID" id="19125960"/>
<dbReference type="AlphaFoldDB" id="W7A3B3"/>
<dbReference type="HOGENOM" id="CLU_2157925_0_0_1"/>
<protein>
    <submittedName>
        <fullName evidence="2">Uncharacterized protein</fullName>
    </submittedName>
</protein>
<sequence length="111" mass="11830">MLFSTTIAALALMASSASAQIQLENVASFEAYAGPGCQPQAVQQQNINSNVCNFLPLQSAKVFFLEKTRANCQLQFFTSSDCSGTPSDIINTVPSGCVDVSAKFSYKAVCF</sequence>
<dbReference type="RefSeq" id="XP_007683099.1">
    <property type="nucleotide sequence ID" value="XM_007684909.1"/>
</dbReference>
<dbReference type="EMBL" id="KI963923">
    <property type="protein sequence ID" value="EUC50506.1"/>
    <property type="molecule type" value="Genomic_DNA"/>
</dbReference>
<gene>
    <name evidence="2" type="ORF">COCMIDRAFT_81942</name>
</gene>